<evidence type="ECO:0000313" key="1">
    <source>
        <dbReference type="EMBL" id="RZS86839.1"/>
    </source>
</evidence>
<gene>
    <name evidence="1" type="ORF">EV189_2255</name>
</gene>
<proteinExistence type="predicted"/>
<sequence length="228" mass="23235">MTEAAGPAPYAVSPVDERCAAMLKALRARCPHLVLDGPVAPGGTPGPIPVPPDGVQSVLVTALRQNAAGGTVTTGDALPQLLLWTSGPDRLLLDLTGVRVEVGEGQLLVHLLVICDQLTDPAGGQGGGEQVVTVRFVLGSPKRPAGLLAATPRLPEGPPVVVERWGEALTAYAWQAVLDASAGLAAATGRDTDGAPLVPTALTASADGLEVLPQARHPMDRRRAGAST</sequence>
<accession>A0A4Q7NNM9</accession>
<keyword evidence="2" id="KW-1185">Reference proteome</keyword>
<dbReference type="AlphaFoldDB" id="A0A4Q7NNM9"/>
<organism evidence="1 2">
    <name type="scientific">Motilibacter rhizosphaerae</name>
    <dbReference type="NCBI Taxonomy" id="598652"/>
    <lineage>
        <taxon>Bacteria</taxon>
        <taxon>Bacillati</taxon>
        <taxon>Actinomycetota</taxon>
        <taxon>Actinomycetes</taxon>
        <taxon>Motilibacterales</taxon>
        <taxon>Motilibacteraceae</taxon>
        <taxon>Motilibacter</taxon>
    </lineage>
</organism>
<dbReference type="EMBL" id="SGXD01000003">
    <property type="protein sequence ID" value="RZS86839.1"/>
    <property type="molecule type" value="Genomic_DNA"/>
</dbReference>
<reference evidence="1 2" key="1">
    <citation type="submission" date="2019-02" db="EMBL/GenBank/DDBJ databases">
        <title>Genomic Encyclopedia of Type Strains, Phase IV (KMG-IV): sequencing the most valuable type-strain genomes for metagenomic binning, comparative biology and taxonomic classification.</title>
        <authorList>
            <person name="Goeker M."/>
        </authorList>
    </citation>
    <scope>NUCLEOTIDE SEQUENCE [LARGE SCALE GENOMIC DNA]</scope>
    <source>
        <strain evidence="1 2">DSM 45622</strain>
    </source>
</reference>
<dbReference type="Proteomes" id="UP000293638">
    <property type="component" value="Unassembled WGS sequence"/>
</dbReference>
<comment type="caution">
    <text evidence="1">The sequence shown here is derived from an EMBL/GenBank/DDBJ whole genome shotgun (WGS) entry which is preliminary data.</text>
</comment>
<protein>
    <submittedName>
        <fullName evidence="1">Uncharacterized protein</fullName>
    </submittedName>
</protein>
<evidence type="ECO:0000313" key="2">
    <source>
        <dbReference type="Proteomes" id="UP000293638"/>
    </source>
</evidence>
<name>A0A4Q7NNM9_9ACTN</name>